<dbReference type="EMBL" id="CP017244">
    <property type="protein sequence ID" value="APO78376.1"/>
    <property type="molecule type" value="Genomic_DNA"/>
</dbReference>
<protein>
    <submittedName>
        <fullName evidence="1">Triphosphoribosyl-dephospho-CoA synthase protein</fullName>
    </submittedName>
</protein>
<dbReference type="Pfam" id="PF01874">
    <property type="entry name" value="CitG"/>
    <property type="match status" value="1"/>
</dbReference>
<name>A0A1L5PEF0_RHIET</name>
<gene>
    <name evidence="1" type="ORF">AM571_PC00638</name>
</gene>
<sequence length="287" mass="31436">MTLARQDIMAAYLDACRAEIDALKPGNVHRFADGHRMTADQFIQSAAVSSLSVTEPLASVGQRVLRAVTATRNSVGTNTNLGILLLCAPLAKAAESTSSDLRKGLTQTLDEMDADDARDVFAAIRLTGPGGLGSAEKHDVKDEPTVSLVTAMAMAADRDAIARQYTNGFEDIFTGGLSEWREVAARGEQDMWPTIFVYLYFLSSFPDSHIGRKYGTDLAAEIAKEAVTIRRQVMDETRLPVREEILLDFDRRLKHRNINPGTSADLTVATLFVCNMKFGLHNRSLDV</sequence>
<dbReference type="PANTHER" id="PTHR42280">
    <property type="entry name" value="CITG FAMILY PROTEIN"/>
    <property type="match status" value="1"/>
</dbReference>
<evidence type="ECO:0000313" key="1">
    <source>
        <dbReference type="EMBL" id="APO78376.1"/>
    </source>
</evidence>
<accession>A0A1L5PEF0</accession>
<dbReference type="InterPro" id="IPR002736">
    <property type="entry name" value="CitG"/>
</dbReference>
<geneLocation type="plasmid" evidence="2">
    <name>prsp8c3c</name>
</geneLocation>
<dbReference type="PANTHER" id="PTHR42280:SF1">
    <property type="entry name" value="CITG FAMILY PROTEIN"/>
    <property type="match status" value="1"/>
</dbReference>
<dbReference type="GO" id="GO:0005524">
    <property type="term" value="F:ATP binding"/>
    <property type="evidence" value="ECO:0007669"/>
    <property type="project" value="InterPro"/>
</dbReference>
<reference evidence="1 2" key="1">
    <citation type="submission" date="2016-09" db="EMBL/GenBank/DDBJ databases">
        <title>The complete genome sequences of Rhizobium gallicum, symbiovars gallicum and phaseoli, symbionts associated to common bean (Phaseolus vulgaris).</title>
        <authorList>
            <person name="Bustos P."/>
            <person name="Santamaria R.I."/>
            <person name="Perez-Carrascal O.M."/>
            <person name="Juarez S."/>
            <person name="Lozano L."/>
            <person name="Martinez-Flores I."/>
            <person name="Martinez-Romero E."/>
            <person name="Cevallos M."/>
            <person name="Romero D."/>
            <person name="Davila G."/>
            <person name="Gonzalez V."/>
        </authorList>
    </citation>
    <scope>NUCLEOTIDE SEQUENCE [LARGE SCALE GENOMIC DNA]</scope>
    <source>
        <strain evidence="1 2">8C-3</strain>
        <plasmid evidence="2">Plasmid prsp8c3c</plasmid>
    </source>
</reference>
<keyword evidence="1" id="KW-0614">Plasmid</keyword>
<dbReference type="GO" id="GO:0046917">
    <property type="term" value="F:triphosphoribosyl-dephospho-CoA synthase activity"/>
    <property type="evidence" value="ECO:0007669"/>
    <property type="project" value="InterPro"/>
</dbReference>
<dbReference type="AlphaFoldDB" id="A0A1L5PEF0"/>
<dbReference type="Gene3D" id="1.10.4200.10">
    <property type="entry name" value="Triphosphoribosyl-dephospho-CoA protein"/>
    <property type="match status" value="1"/>
</dbReference>
<proteinExistence type="predicted"/>
<dbReference type="Proteomes" id="UP000185109">
    <property type="component" value="Plasmid pRsp8C3c"/>
</dbReference>
<evidence type="ECO:0000313" key="2">
    <source>
        <dbReference type="Proteomes" id="UP000185109"/>
    </source>
</evidence>
<organism evidence="1 2">
    <name type="scientific">Rhizobium etli 8C-3</name>
    <dbReference type="NCBI Taxonomy" id="538025"/>
    <lineage>
        <taxon>Bacteria</taxon>
        <taxon>Pseudomonadati</taxon>
        <taxon>Pseudomonadota</taxon>
        <taxon>Alphaproteobacteria</taxon>
        <taxon>Hyphomicrobiales</taxon>
        <taxon>Rhizobiaceae</taxon>
        <taxon>Rhizobium/Agrobacterium group</taxon>
        <taxon>Rhizobium</taxon>
    </lineage>
</organism>